<evidence type="ECO:0000259" key="1">
    <source>
        <dbReference type="Pfam" id="PF01494"/>
    </source>
</evidence>
<dbReference type="InterPro" id="IPR050407">
    <property type="entry name" value="Geranylgeranyl_reductase"/>
</dbReference>
<name>G7WMV9_METH6</name>
<sequence length="399" mass="42203">MERYDVAVIGAGPAGSMAAKKAAEAGARVVIFEEHSRAGWPVQCAGLLGVRAMEEAELAVGHRAIRPVRGSKVVSPGGVQLTFRAPETKAWVVDRRIFDRALLAEAARSGADVMIASPVTGLLRGGGRSVLKVGRSSDQRKVEARVVVSAEGVGARIARRAGIGPPREVLSSAQVEVPFQVEDPEMVEVFLGRDVAPGFFAWAIPAPEGLARVGLSCRNNACPYLKRLLKSPPIRSRIRGGPLHLVVGGLPLGPPASTVADGFIAVGDAAGQVKPTSGGGIYPGLVSAKIAGEVAAAAAREGDSSAARLCEYERRWRAALGRELRLGMIVHKMRAEMTDEELDDLLRLLADRGDLIKVIEEEGDLDRPSRAIKKVAPRMGLSGLRIARKALGLWLEGGL</sequence>
<dbReference type="KEGG" id="mhi:Mhar_1156"/>
<dbReference type="AlphaFoldDB" id="G7WMV9"/>
<evidence type="ECO:0000313" key="3">
    <source>
        <dbReference type="Proteomes" id="UP000005877"/>
    </source>
</evidence>
<dbReference type="NCBIfam" id="TIGR02032">
    <property type="entry name" value="GG-red-SF"/>
    <property type="match status" value="1"/>
</dbReference>
<feature type="domain" description="FAD-binding" evidence="1">
    <location>
        <begin position="4"/>
        <end position="199"/>
    </location>
</feature>
<dbReference type="SUPFAM" id="SSF51905">
    <property type="entry name" value="FAD/NAD(P)-binding domain"/>
    <property type="match status" value="1"/>
</dbReference>
<proteinExistence type="predicted"/>
<dbReference type="GeneID" id="12510325"/>
<dbReference type="InterPro" id="IPR011777">
    <property type="entry name" value="Geranylgeranyl_Rdtase_fam"/>
</dbReference>
<dbReference type="Proteomes" id="UP000005877">
    <property type="component" value="Chromosome"/>
</dbReference>
<dbReference type="STRING" id="1110509.Mhar_1156"/>
<organism evidence="2 3">
    <name type="scientific">Methanothrix harundinacea (strain 6Ac)</name>
    <name type="common">Methanosaeta harundinacea</name>
    <dbReference type="NCBI Taxonomy" id="1110509"/>
    <lineage>
        <taxon>Archaea</taxon>
        <taxon>Methanobacteriati</taxon>
        <taxon>Methanobacteriota</taxon>
        <taxon>Stenosarchaea group</taxon>
        <taxon>Methanomicrobia</taxon>
        <taxon>Methanotrichales</taxon>
        <taxon>Methanotrichaceae</taxon>
        <taxon>Methanothrix</taxon>
    </lineage>
</organism>
<dbReference type="GO" id="GO:0016628">
    <property type="term" value="F:oxidoreductase activity, acting on the CH-CH group of donors, NAD or NADP as acceptor"/>
    <property type="evidence" value="ECO:0007669"/>
    <property type="project" value="InterPro"/>
</dbReference>
<dbReference type="Gene3D" id="3.30.9.10">
    <property type="entry name" value="D-Amino Acid Oxidase, subunit A, domain 2"/>
    <property type="match status" value="1"/>
</dbReference>
<gene>
    <name evidence="2" type="ordered locus">Mhar_1156</name>
</gene>
<accession>G7WMV9</accession>
<reference evidence="2 3" key="1">
    <citation type="journal article" date="2012" name="PLoS ONE">
        <title>The genome characteristics and predicted function of methyl-group oxidation pathway in the obligate aceticlastic methanogens, Methanosaeta spp.</title>
        <authorList>
            <person name="Zhu J."/>
            <person name="Zheng H."/>
            <person name="Ai G."/>
            <person name="Zhang G."/>
            <person name="Liu D."/>
            <person name="Liu X."/>
            <person name="Dong X."/>
        </authorList>
    </citation>
    <scope>NUCLEOTIDE SEQUENCE [LARGE SCALE GENOMIC DNA]</scope>
    <source>
        <strain evidence="2 3">6Ac</strain>
    </source>
</reference>
<dbReference type="PRINTS" id="PR00420">
    <property type="entry name" value="RNGMNOXGNASE"/>
</dbReference>
<dbReference type="InterPro" id="IPR036188">
    <property type="entry name" value="FAD/NAD-bd_sf"/>
</dbReference>
<dbReference type="PANTHER" id="PTHR42685">
    <property type="entry name" value="GERANYLGERANYL DIPHOSPHATE REDUCTASE"/>
    <property type="match status" value="1"/>
</dbReference>
<dbReference type="RefSeq" id="WP_014586709.1">
    <property type="nucleotide sequence ID" value="NC_017527.1"/>
</dbReference>
<dbReference type="PATRIC" id="fig|1110509.7.peg.1283"/>
<dbReference type="EMBL" id="CP003117">
    <property type="protein sequence ID" value="AET64524.1"/>
    <property type="molecule type" value="Genomic_DNA"/>
</dbReference>
<dbReference type="PANTHER" id="PTHR42685:SF18">
    <property type="entry name" value="DIGERANYLGERANYLGLYCEROPHOSPHOLIPID REDUCTASE"/>
    <property type="match status" value="1"/>
</dbReference>
<dbReference type="InterPro" id="IPR002938">
    <property type="entry name" value="FAD-bd"/>
</dbReference>
<dbReference type="Pfam" id="PF01494">
    <property type="entry name" value="FAD_binding_3"/>
    <property type="match status" value="1"/>
</dbReference>
<protein>
    <submittedName>
        <fullName evidence="2">Geranylgeranyl reductase</fullName>
    </submittedName>
</protein>
<dbReference type="OrthoDB" id="46008at2157"/>
<dbReference type="GO" id="GO:0071949">
    <property type="term" value="F:FAD binding"/>
    <property type="evidence" value="ECO:0007669"/>
    <property type="project" value="InterPro"/>
</dbReference>
<dbReference type="HOGENOM" id="CLU_024648_0_1_2"/>
<dbReference type="Gene3D" id="3.50.50.60">
    <property type="entry name" value="FAD/NAD(P)-binding domain"/>
    <property type="match status" value="1"/>
</dbReference>
<evidence type="ECO:0000313" key="2">
    <source>
        <dbReference type="EMBL" id="AET64524.1"/>
    </source>
</evidence>
<keyword evidence="3" id="KW-1185">Reference proteome</keyword>